<feature type="domain" description="Fumarate reductase/succinate dehydrogenase flavoprotein-like C-terminal" evidence="5">
    <location>
        <begin position="231"/>
        <end position="319"/>
    </location>
</feature>
<organism evidence="6 7">
    <name type="scientific">Microvirga makkahensis</name>
    <dbReference type="NCBI Taxonomy" id="1128670"/>
    <lineage>
        <taxon>Bacteria</taxon>
        <taxon>Pseudomonadati</taxon>
        <taxon>Pseudomonadota</taxon>
        <taxon>Alphaproteobacteria</taxon>
        <taxon>Hyphomicrobiales</taxon>
        <taxon>Methylobacteriaceae</taxon>
        <taxon>Microvirga</taxon>
    </lineage>
</organism>
<evidence type="ECO:0000256" key="2">
    <source>
        <dbReference type="ARBA" id="ARBA00022630"/>
    </source>
</evidence>
<dbReference type="PANTHER" id="PTHR11632:SF51">
    <property type="entry name" value="SUCCINATE DEHYDROGENASE [UBIQUINONE] FLAVOPROTEIN SUBUNIT, MITOCHONDRIAL"/>
    <property type="match status" value="1"/>
</dbReference>
<comment type="cofactor">
    <cofactor evidence="1">
        <name>FAD</name>
        <dbReference type="ChEBI" id="CHEBI:57692"/>
    </cofactor>
</comment>
<reference evidence="6 7" key="1">
    <citation type="submission" date="2019-12" db="EMBL/GenBank/DDBJ databases">
        <authorList>
            <person name="Yuan C.-G."/>
        </authorList>
    </citation>
    <scope>NUCLEOTIDE SEQUENCE [LARGE SCALE GENOMIC DNA]</scope>
    <source>
        <strain evidence="6 7">KCTC 23863</strain>
    </source>
</reference>
<reference evidence="6 7" key="2">
    <citation type="submission" date="2020-01" db="EMBL/GenBank/DDBJ databases">
        <title>Microvirga sp. nov., an arsenate reduction bacterium isolated from Tibet hotspring sediments.</title>
        <authorList>
            <person name="Xian W.-D."/>
            <person name="Li W.-J."/>
        </authorList>
    </citation>
    <scope>NUCLEOTIDE SEQUENCE [LARGE SCALE GENOMIC DNA]</scope>
    <source>
        <strain evidence="6 7">KCTC 23863</strain>
    </source>
</reference>
<gene>
    <name evidence="6" type="ORF">GR328_03695</name>
</gene>
<dbReference type="InterPro" id="IPR003953">
    <property type="entry name" value="FAD-dep_OxRdtase_2_FAD-bd"/>
</dbReference>
<dbReference type="InterPro" id="IPR037099">
    <property type="entry name" value="Fum_R/Succ_DH_flav-like_C_sf"/>
</dbReference>
<evidence type="ECO:0000256" key="1">
    <source>
        <dbReference type="ARBA" id="ARBA00001974"/>
    </source>
</evidence>
<dbReference type="Gene3D" id="3.90.700.10">
    <property type="entry name" value="Succinate dehydrogenase/fumarate reductase flavoprotein, catalytic domain"/>
    <property type="match status" value="1"/>
</dbReference>
<dbReference type="InterPro" id="IPR015939">
    <property type="entry name" value="Fum_Rdtase/Succ_DH_flav-like_C"/>
</dbReference>
<evidence type="ECO:0000259" key="4">
    <source>
        <dbReference type="Pfam" id="PF00890"/>
    </source>
</evidence>
<feature type="domain" description="FAD-dependent oxidoreductase 2 FAD-binding" evidence="4">
    <location>
        <begin position="126"/>
        <end position="177"/>
    </location>
</feature>
<comment type="caution">
    <text evidence="6">The sequence shown here is derived from an EMBL/GenBank/DDBJ whole genome shotgun (WGS) entry which is preliminary data.</text>
</comment>
<dbReference type="SUPFAM" id="SSF46977">
    <property type="entry name" value="Succinate dehydrogenase/fumarate reductase flavoprotein C-terminal domain"/>
    <property type="match status" value="1"/>
</dbReference>
<dbReference type="AlphaFoldDB" id="A0A7X3MPE1"/>
<dbReference type="InterPro" id="IPR030664">
    <property type="entry name" value="SdhA/FrdA/AprA"/>
</dbReference>
<dbReference type="Pfam" id="PF00890">
    <property type="entry name" value="FAD_binding_2"/>
    <property type="match status" value="1"/>
</dbReference>
<protein>
    <submittedName>
        <fullName evidence="6">FAD-binding protein</fullName>
    </submittedName>
</protein>
<evidence type="ECO:0000313" key="7">
    <source>
        <dbReference type="Proteomes" id="UP000436483"/>
    </source>
</evidence>
<dbReference type="EMBL" id="WURB01000002">
    <property type="protein sequence ID" value="MXQ10570.1"/>
    <property type="molecule type" value="Genomic_DNA"/>
</dbReference>
<keyword evidence="2" id="KW-0285">Flavoprotein</keyword>
<dbReference type="InterPro" id="IPR036188">
    <property type="entry name" value="FAD/NAD-bd_sf"/>
</dbReference>
<evidence type="ECO:0000256" key="3">
    <source>
        <dbReference type="ARBA" id="ARBA00023002"/>
    </source>
</evidence>
<sequence length="342" mass="37650">MEFMQAGVSIVSPFVNLFGNYLWNAGPRLTDRDGVPFLSDYLPEGLTVQSVIDEKQRHFPFSSSDISRYVEIGIQSAINEGRGTDDGGVYLDFIDCDFDRILADRTSSIARMWPLTYDWYKERGTHLYRDKVQIACSAHAINGGLRIDPDAQSNIRGLFAAGEVAAGPHGADRLGGNMSVTCQVFGARAGRKAAELAREHGHLDIPNLFDEQAAFLARLPGHGSEPLPELRRSLQMVANRHLLILRDGKGLEALRSSATAIRDTVLSAGRIETPQDRINAIELINMCEVADIMAMAALERAESRGSHYRTDLPESDDSQDTNIIIDRTAPNSFFCARLGELG</sequence>
<keyword evidence="7" id="KW-1185">Reference proteome</keyword>
<dbReference type="GO" id="GO:0016491">
    <property type="term" value="F:oxidoreductase activity"/>
    <property type="evidence" value="ECO:0007669"/>
    <property type="project" value="UniProtKB-KW"/>
</dbReference>
<dbReference type="InterPro" id="IPR027477">
    <property type="entry name" value="Succ_DH/fumarate_Rdtase_cat_sf"/>
</dbReference>
<dbReference type="Gene3D" id="3.50.50.60">
    <property type="entry name" value="FAD/NAD(P)-binding domain"/>
    <property type="match status" value="1"/>
</dbReference>
<dbReference type="SUPFAM" id="SSF51905">
    <property type="entry name" value="FAD/NAD(P)-binding domain"/>
    <property type="match status" value="1"/>
</dbReference>
<dbReference type="Pfam" id="PF02910">
    <property type="entry name" value="Succ_DH_flav_C"/>
    <property type="match status" value="1"/>
</dbReference>
<accession>A0A7X3MPE1</accession>
<evidence type="ECO:0000259" key="5">
    <source>
        <dbReference type="Pfam" id="PF02910"/>
    </source>
</evidence>
<dbReference type="PANTHER" id="PTHR11632">
    <property type="entry name" value="SUCCINATE DEHYDROGENASE 2 FLAVOPROTEIN SUBUNIT"/>
    <property type="match status" value="1"/>
</dbReference>
<dbReference type="OrthoDB" id="9806724at2"/>
<name>A0A7X3MPE1_9HYPH</name>
<evidence type="ECO:0000313" key="6">
    <source>
        <dbReference type="EMBL" id="MXQ10570.1"/>
    </source>
</evidence>
<dbReference type="Gene3D" id="1.20.58.100">
    <property type="entry name" value="Fumarate reductase/succinate dehydrogenase flavoprotein-like, C-terminal domain"/>
    <property type="match status" value="1"/>
</dbReference>
<dbReference type="Proteomes" id="UP000436483">
    <property type="component" value="Unassembled WGS sequence"/>
</dbReference>
<keyword evidence="3" id="KW-0560">Oxidoreductase</keyword>
<proteinExistence type="predicted"/>